<dbReference type="PANTHER" id="PTHR30290">
    <property type="entry name" value="PERIPLASMIC BINDING COMPONENT OF ABC TRANSPORTER"/>
    <property type="match status" value="1"/>
</dbReference>
<comment type="caution">
    <text evidence="3">The sequence shown here is derived from an EMBL/GenBank/DDBJ whole genome shotgun (WGS) entry which is preliminary data.</text>
</comment>
<evidence type="ECO:0000313" key="3">
    <source>
        <dbReference type="EMBL" id="OAT47664.1"/>
    </source>
</evidence>
<proteinExistence type="predicted"/>
<evidence type="ECO:0000256" key="1">
    <source>
        <dbReference type="SAM" id="SignalP"/>
    </source>
</evidence>
<protein>
    <submittedName>
        <fullName evidence="3">Periplasmic substrate-binding component of an ABC superfamily oligopeptide transporter</fullName>
    </submittedName>
</protein>
<dbReference type="FunFam" id="3.90.76.10:FF:000004">
    <property type="entry name" value="Peptide ABC transporter substrate-binding protein"/>
    <property type="match status" value="1"/>
</dbReference>
<dbReference type="GO" id="GO:0015833">
    <property type="term" value="P:peptide transport"/>
    <property type="evidence" value="ECO:0007669"/>
    <property type="project" value="TreeGrafter"/>
</dbReference>
<dbReference type="Proteomes" id="UP000078386">
    <property type="component" value="Unassembled WGS sequence"/>
</dbReference>
<dbReference type="PROSITE" id="PS51257">
    <property type="entry name" value="PROKAR_LIPOPROTEIN"/>
    <property type="match status" value="1"/>
</dbReference>
<evidence type="ECO:0000259" key="2">
    <source>
        <dbReference type="Pfam" id="PF00496"/>
    </source>
</evidence>
<reference evidence="3 4" key="1">
    <citation type="submission" date="2016-04" db="EMBL/GenBank/DDBJ databases">
        <title>ATOL: Assembling a taxonomically balanced genome-scale reconstruction of the evolutionary history of the Enterobacteriaceae.</title>
        <authorList>
            <person name="Plunkett G.III."/>
            <person name="Neeno-Eckwall E.C."/>
            <person name="Glasner J.D."/>
            <person name="Perna N.T."/>
        </authorList>
    </citation>
    <scope>NUCLEOTIDE SEQUENCE [LARGE SCALE GENOMIC DNA]</scope>
    <source>
        <strain evidence="3 4">ATCC 51603</strain>
    </source>
</reference>
<name>A0A1B7JJ48_9ENTR</name>
<feature type="chain" id="PRO_5008595209" evidence="1">
    <location>
        <begin position="24"/>
        <end position="530"/>
    </location>
</feature>
<dbReference type="Pfam" id="PF00496">
    <property type="entry name" value="SBP_bac_5"/>
    <property type="match status" value="1"/>
</dbReference>
<dbReference type="RefSeq" id="WP_064548056.1">
    <property type="nucleotide sequence ID" value="NZ_LXEU01000078.1"/>
</dbReference>
<feature type="signal peptide" evidence="1">
    <location>
        <begin position="1"/>
        <end position="23"/>
    </location>
</feature>
<dbReference type="GO" id="GO:1904680">
    <property type="term" value="F:peptide transmembrane transporter activity"/>
    <property type="evidence" value="ECO:0007669"/>
    <property type="project" value="TreeGrafter"/>
</dbReference>
<sequence>MRKLFVPAALISLALGLSGCDDAKNKETAAAPAASSDSAPKEGGSLIIGITSGDPLAVNPIYASDRTTLTIMQALYAPLYSYNDGKVEWGLAESLEPSADNLSYTLKLKPNLKWQDGQPITADDVVFTFNKLLDEKQHSFFRSMFMFGGKPVQVSKVDDLTVKFTLPQVSAAFVGTLVQIYPIPQHVFANESDLEKSAKNDAPVGSGPFKFKEYRAGQYYALTRFDDYWNGKAKLDSVTYRFAKDSNSANLALQNGEINLKMVDPQDVTRLQKTDKFNFVIYPEGRLAYMTFNQNVPAMQSKALRQAIAYAINKNDLVTTAFTSLDYAKPATSFLTPDTLYHSDDVDQYAYDLDKAKALLKSSGAPNDLKLRLAYINTNKTQESMGLYIQQQLKALGINVELMPLDANAMSQRSLDMNNTAYELSLGGYIMGAEPDGYKSLFMSNEAYNYAHYKNPQFDALWDKGAIETDSAKRGEIYKQIQQVVATDMTYYPIAYTNAVVAVDKRFGGTQEAEPKPVYMFQDLSKLYQK</sequence>
<dbReference type="PANTHER" id="PTHR30290:SF59">
    <property type="entry name" value="OLIGOPEPTIDE ABC TRANSPORTER,SUBSTRATE-BINDING PROTEIN"/>
    <property type="match status" value="1"/>
</dbReference>
<dbReference type="GO" id="GO:0030288">
    <property type="term" value="C:outer membrane-bounded periplasmic space"/>
    <property type="evidence" value="ECO:0007669"/>
    <property type="project" value="UniProtKB-ARBA"/>
</dbReference>
<dbReference type="InterPro" id="IPR000914">
    <property type="entry name" value="SBP_5_dom"/>
</dbReference>
<dbReference type="EMBL" id="LXEU01000078">
    <property type="protein sequence ID" value="OAT47664.1"/>
    <property type="molecule type" value="Genomic_DNA"/>
</dbReference>
<dbReference type="GO" id="GO:0043190">
    <property type="term" value="C:ATP-binding cassette (ABC) transporter complex"/>
    <property type="evidence" value="ECO:0007669"/>
    <property type="project" value="InterPro"/>
</dbReference>
<dbReference type="Gene3D" id="3.90.76.10">
    <property type="entry name" value="Dipeptide-binding Protein, Domain 1"/>
    <property type="match status" value="1"/>
</dbReference>
<gene>
    <name evidence="3" type="ORF">M989_03905</name>
</gene>
<feature type="domain" description="Solute-binding protein family 5" evidence="2">
    <location>
        <begin position="87"/>
        <end position="442"/>
    </location>
</feature>
<organism evidence="3 4">
    <name type="scientific">Kluyvera georgiana ATCC 51603</name>
    <dbReference type="NCBI Taxonomy" id="1354264"/>
    <lineage>
        <taxon>Bacteria</taxon>
        <taxon>Pseudomonadati</taxon>
        <taxon>Pseudomonadota</taxon>
        <taxon>Gammaproteobacteria</taxon>
        <taxon>Enterobacterales</taxon>
        <taxon>Enterobacteriaceae</taxon>
        <taxon>Kluyvera</taxon>
    </lineage>
</organism>
<dbReference type="CDD" id="cd00995">
    <property type="entry name" value="PBP2_NikA_DppA_OppA_like"/>
    <property type="match status" value="1"/>
</dbReference>
<keyword evidence="1" id="KW-0732">Signal</keyword>
<dbReference type="AlphaFoldDB" id="A0A1B7JJ48"/>
<dbReference type="Gene3D" id="3.40.190.10">
    <property type="entry name" value="Periplasmic binding protein-like II"/>
    <property type="match status" value="1"/>
</dbReference>
<dbReference type="Gene3D" id="3.10.105.10">
    <property type="entry name" value="Dipeptide-binding Protein, Domain 3"/>
    <property type="match status" value="1"/>
</dbReference>
<dbReference type="SUPFAM" id="SSF53850">
    <property type="entry name" value="Periplasmic binding protein-like II"/>
    <property type="match status" value="1"/>
</dbReference>
<dbReference type="PIRSF" id="PIRSF002741">
    <property type="entry name" value="MppA"/>
    <property type="match status" value="1"/>
</dbReference>
<evidence type="ECO:0000313" key="4">
    <source>
        <dbReference type="Proteomes" id="UP000078386"/>
    </source>
</evidence>
<dbReference type="InterPro" id="IPR039424">
    <property type="entry name" value="SBP_5"/>
</dbReference>
<keyword evidence="4" id="KW-1185">Reference proteome</keyword>
<dbReference type="PATRIC" id="fig|1354264.4.peg.4055"/>
<accession>A0A1B7JJ48</accession>
<dbReference type="InterPro" id="IPR030678">
    <property type="entry name" value="Peptide/Ni-bd"/>
</dbReference>